<dbReference type="EMBL" id="CAJHJT010000012">
    <property type="protein sequence ID" value="CAD6999852.1"/>
    <property type="molecule type" value="Genomic_DNA"/>
</dbReference>
<keyword evidence="2" id="KW-1185">Reference proteome</keyword>
<protein>
    <submittedName>
        <fullName evidence="1">(Mediterranean fruit fly) hypothetical protein</fullName>
    </submittedName>
</protein>
<reference evidence="1" key="1">
    <citation type="submission" date="2020-11" db="EMBL/GenBank/DDBJ databases">
        <authorList>
            <person name="Whitehead M."/>
        </authorList>
    </citation>
    <scope>NUCLEOTIDE SEQUENCE</scope>
    <source>
        <strain evidence="1">EGII</strain>
    </source>
</reference>
<organism evidence="1 2">
    <name type="scientific">Ceratitis capitata</name>
    <name type="common">Mediterranean fruit fly</name>
    <name type="synonym">Tephritis capitata</name>
    <dbReference type="NCBI Taxonomy" id="7213"/>
    <lineage>
        <taxon>Eukaryota</taxon>
        <taxon>Metazoa</taxon>
        <taxon>Ecdysozoa</taxon>
        <taxon>Arthropoda</taxon>
        <taxon>Hexapoda</taxon>
        <taxon>Insecta</taxon>
        <taxon>Pterygota</taxon>
        <taxon>Neoptera</taxon>
        <taxon>Endopterygota</taxon>
        <taxon>Diptera</taxon>
        <taxon>Brachycera</taxon>
        <taxon>Muscomorpha</taxon>
        <taxon>Tephritoidea</taxon>
        <taxon>Tephritidae</taxon>
        <taxon>Ceratitis</taxon>
        <taxon>Ceratitis</taxon>
    </lineage>
</organism>
<evidence type="ECO:0000313" key="1">
    <source>
        <dbReference type="EMBL" id="CAD6999852.1"/>
    </source>
</evidence>
<name>A0A811UKY0_CERCA</name>
<proteinExistence type="predicted"/>
<accession>A0A811UKY0</accession>
<gene>
    <name evidence="1" type="ORF">CCAP1982_LOCUS8364</name>
</gene>
<evidence type="ECO:0000313" key="2">
    <source>
        <dbReference type="Proteomes" id="UP000606786"/>
    </source>
</evidence>
<dbReference type="Proteomes" id="UP000606786">
    <property type="component" value="Unassembled WGS sequence"/>
</dbReference>
<feature type="non-terminal residue" evidence="1">
    <location>
        <position position="1"/>
    </location>
</feature>
<comment type="caution">
    <text evidence="1">The sequence shown here is derived from an EMBL/GenBank/DDBJ whole genome shotgun (WGS) entry which is preliminary data.</text>
</comment>
<sequence length="62" mass="7100">CVKIECILIGPDEKWQYAQRNGKPYCHVIDKASQAARQRKHIACKIEPFALKCKVALNSCRK</sequence>
<dbReference type="AlphaFoldDB" id="A0A811UKY0"/>